<dbReference type="OrthoDB" id="5179393at2"/>
<dbReference type="Proteomes" id="UP000593943">
    <property type="component" value="Chromosome"/>
</dbReference>
<dbReference type="EMBL" id="MWWZ01000006">
    <property type="protein sequence ID" value="OZG68231.1"/>
    <property type="molecule type" value="Genomic_DNA"/>
</dbReference>
<sequence length="122" mass="14030">MSIDLYVHRPDLPDDTVSTLCKEEDYGEWSDARQFGRRITVSINDYRPWADHGLDIKDLDGLTGQQAVNRIRPVLDAWPATSVPIALPRETAWYRDHHSRSVLAEIEAVCRTNPDWIILEES</sequence>
<proteinExistence type="predicted"/>
<dbReference type="AlphaFoldDB" id="A0A261G9W8"/>
<dbReference type="Proteomes" id="UP000216057">
    <property type="component" value="Unassembled WGS sequence"/>
</dbReference>
<evidence type="ECO:0000313" key="1">
    <source>
        <dbReference type="EMBL" id="OZG68231.1"/>
    </source>
</evidence>
<name>A0A261G9W8_9BIFI</name>
<reference evidence="2 4" key="2">
    <citation type="submission" date="2020-10" db="EMBL/GenBank/DDBJ databases">
        <title>Genome sequencing of Bifidobacterium eulemuris_DSMZ_100216.</title>
        <authorList>
            <person name="Kim J."/>
        </authorList>
    </citation>
    <scope>NUCLEOTIDE SEQUENCE [LARGE SCALE GENOMIC DNA]</scope>
    <source>
        <strain evidence="2 4">DSM 100216</strain>
    </source>
</reference>
<dbReference type="RefSeq" id="WP_094636823.1">
    <property type="nucleotide sequence ID" value="NZ_CP062938.1"/>
</dbReference>
<evidence type="ECO:0000313" key="4">
    <source>
        <dbReference type="Proteomes" id="UP000593943"/>
    </source>
</evidence>
<dbReference type="KEGG" id="beu:BE0216_03970"/>
<organism evidence="1 3">
    <name type="scientific">Bifidobacterium eulemuris</name>
    <dbReference type="NCBI Taxonomy" id="1765219"/>
    <lineage>
        <taxon>Bacteria</taxon>
        <taxon>Bacillati</taxon>
        <taxon>Actinomycetota</taxon>
        <taxon>Actinomycetes</taxon>
        <taxon>Bifidobacteriales</taxon>
        <taxon>Bifidobacteriaceae</taxon>
        <taxon>Bifidobacterium</taxon>
    </lineage>
</organism>
<evidence type="ECO:0000313" key="3">
    <source>
        <dbReference type="Proteomes" id="UP000216057"/>
    </source>
</evidence>
<dbReference type="EMBL" id="CP062938">
    <property type="protein sequence ID" value="QOL31712.1"/>
    <property type="molecule type" value="Genomic_DNA"/>
</dbReference>
<reference evidence="1 3" key="1">
    <citation type="journal article" date="2017" name="BMC Genomics">
        <title>Comparative genomic and phylogenomic analyses of the Bifidobacteriaceae family.</title>
        <authorList>
            <person name="Lugli G.A."/>
            <person name="Milani C."/>
            <person name="Turroni F."/>
            <person name="Duranti S."/>
            <person name="Mancabelli L."/>
            <person name="Mangifesta M."/>
            <person name="Ferrario C."/>
            <person name="Modesto M."/>
            <person name="Mattarelli P."/>
            <person name="Jiri K."/>
            <person name="van Sinderen D."/>
            <person name="Ventura M."/>
        </authorList>
    </citation>
    <scope>NUCLEOTIDE SEQUENCE [LARGE SCALE GENOMIC DNA]</scope>
    <source>
        <strain evidence="1 3">DSM 100216</strain>
    </source>
</reference>
<evidence type="ECO:0000313" key="2">
    <source>
        <dbReference type="EMBL" id="QOL31712.1"/>
    </source>
</evidence>
<keyword evidence="4" id="KW-1185">Reference proteome</keyword>
<protein>
    <submittedName>
        <fullName evidence="1">Uncharacterized protein</fullName>
    </submittedName>
</protein>
<accession>A0A261G9W8</accession>
<gene>
    <name evidence="2" type="ORF">BE0216_03970</name>
    <name evidence="1" type="ORF">BEUL_1244</name>
</gene>